<dbReference type="EMBL" id="BAAAZI010000006">
    <property type="protein sequence ID" value="GAA4137952.1"/>
    <property type="molecule type" value="Genomic_DNA"/>
</dbReference>
<protein>
    <submittedName>
        <fullName evidence="1">Uncharacterized protein</fullName>
    </submittedName>
</protein>
<accession>A0ABP7YMH1</accession>
<comment type="caution">
    <text evidence="1">The sequence shown here is derived from an EMBL/GenBank/DDBJ whole genome shotgun (WGS) entry which is preliminary data.</text>
</comment>
<proteinExistence type="predicted"/>
<dbReference type="Proteomes" id="UP001500101">
    <property type="component" value="Unassembled WGS sequence"/>
</dbReference>
<name>A0ABP7YMH1_9SPHI</name>
<evidence type="ECO:0000313" key="1">
    <source>
        <dbReference type="EMBL" id="GAA4137952.1"/>
    </source>
</evidence>
<sequence length="144" mass="16543">MITVNSFHEICQNIVDAIHIDGHIVVSTEEQATKKLKDKANIRLVAVYPNYNFTGERDNELIKHELLFFMVSKQNEGASEKNEQKQYSDTQDAIFKLQDYLFGNEDHSGKYCELFPNIDVESVSIEPQYNIFGGYLGWSLVVEC</sequence>
<evidence type="ECO:0000313" key="2">
    <source>
        <dbReference type="Proteomes" id="UP001500101"/>
    </source>
</evidence>
<keyword evidence="2" id="KW-1185">Reference proteome</keyword>
<dbReference type="RefSeq" id="WP_344673961.1">
    <property type="nucleotide sequence ID" value="NZ_BAAAZI010000006.1"/>
</dbReference>
<gene>
    <name evidence="1" type="ORF">GCM10022216_14550</name>
</gene>
<reference evidence="2" key="1">
    <citation type="journal article" date="2019" name="Int. J. Syst. Evol. Microbiol.">
        <title>The Global Catalogue of Microorganisms (GCM) 10K type strain sequencing project: providing services to taxonomists for standard genome sequencing and annotation.</title>
        <authorList>
            <consortium name="The Broad Institute Genomics Platform"/>
            <consortium name="The Broad Institute Genome Sequencing Center for Infectious Disease"/>
            <person name="Wu L."/>
            <person name="Ma J."/>
        </authorList>
    </citation>
    <scope>NUCLEOTIDE SEQUENCE [LARGE SCALE GENOMIC DNA]</scope>
    <source>
        <strain evidence="2">JCM 16704</strain>
    </source>
</reference>
<organism evidence="1 2">
    <name type="scientific">Sphingobacterium kyonggiense</name>
    <dbReference type="NCBI Taxonomy" id="714075"/>
    <lineage>
        <taxon>Bacteria</taxon>
        <taxon>Pseudomonadati</taxon>
        <taxon>Bacteroidota</taxon>
        <taxon>Sphingobacteriia</taxon>
        <taxon>Sphingobacteriales</taxon>
        <taxon>Sphingobacteriaceae</taxon>
        <taxon>Sphingobacterium</taxon>
    </lineage>
</organism>